<keyword evidence="2" id="KW-0808">Transferase</keyword>
<evidence type="ECO:0000313" key="6">
    <source>
        <dbReference type="EMBL" id="CAF4897806.1"/>
    </source>
</evidence>
<gene>
    <name evidence="6" type="ORF">UJA718_LOCUS45377</name>
</gene>
<name>A0A821UZW4_9BILA</name>
<organism evidence="6 7">
    <name type="scientific">Rotaria socialis</name>
    <dbReference type="NCBI Taxonomy" id="392032"/>
    <lineage>
        <taxon>Eukaryota</taxon>
        <taxon>Metazoa</taxon>
        <taxon>Spiralia</taxon>
        <taxon>Gnathifera</taxon>
        <taxon>Rotifera</taxon>
        <taxon>Eurotatoria</taxon>
        <taxon>Bdelloidea</taxon>
        <taxon>Philodinida</taxon>
        <taxon>Philodinidae</taxon>
        <taxon>Rotaria</taxon>
    </lineage>
</organism>
<evidence type="ECO:0000256" key="4">
    <source>
        <dbReference type="ARBA" id="ARBA00022842"/>
    </source>
</evidence>
<keyword evidence="3" id="KW-0479">Metal-binding</keyword>
<feature type="non-terminal residue" evidence="6">
    <location>
        <position position="1"/>
    </location>
</feature>
<comment type="caution">
    <text evidence="6">The sequence shown here is derived from an EMBL/GenBank/DDBJ whole genome shotgun (WGS) entry which is preliminary data.</text>
</comment>
<evidence type="ECO:0000256" key="3">
    <source>
        <dbReference type="ARBA" id="ARBA00022723"/>
    </source>
</evidence>
<proteinExistence type="predicted"/>
<dbReference type="AlphaFoldDB" id="A0A821UZW4"/>
<dbReference type="Proteomes" id="UP000663873">
    <property type="component" value="Unassembled WGS sequence"/>
</dbReference>
<evidence type="ECO:0000256" key="1">
    <source>
        <dbReference type="ARBA" id="ARBA00001946"/>
    </source>
</evidence>
<dbReference type="Gene3D" id="1.10.600.10">
    <property type="entry name" value="Farnesyl Diphosphate Synthase"/>
    <property type="match status" value="1"/>
</dbReference>
<keyword evidence="7" id="KW-1185">Reference proteome</keyword>
<dbReference type="InterPro" id="IPR008949">
    <property type="entry name" value="Isoprenoid_synthase_dom_sf"/>
</dbReference>
<dbReference type="EMBL" id="CAJOBP010075755">
    <property type="protein sequence ID" value="CAF4897806.1"/>
    <property type="molecule type" value="Genomic_DNA"/>
</dbReference>
<protein>
    <submittedName>
        <fullName evidence="6">Uncharacterized protein</fullName>
    </submittedName>
</protein>
<dbReference type="GO" id="GO:0046872">
    <property type="term" value="F:metal ion binding"/>
    <property type="evidence" value="ECO:0007669"/>
    <property type="project" value="UniProtKB-KW"/>
</dbReference>
<evidence type="ECO:0000256" key="5">
    <source>
        <dbReference type="ARBA" id="ARBA00023229"/>
    </source>
</evidence>
<sequence>YDCLPLIEEQLSIKTDDNNLLVHGMNYSLKAGGKRLRPLLLLIVAQIYNIEIKRILPLARAIEYLHTSSLIFDDLPAQDNA</sequence>
<comment type="cofactor">
    <cofactor evidence="1">
        <name>Mg(2+)</name>
        <dbReference type="ChEBI" id="CHEBI:18420"/>
    </cofactor>
</comment>
<dbReference type="SUPFAM" id="SSF48576">
    <property type="entry name" value="Terpenoid synthases"/>
    <property type="match status" value="1"/>
</dbReference>
<keyword evidence="5" id="KW-0414">Isoprene biosynthesis</keyword>
<dbReference type="GO" id="GO:0008299">
    <property type="term" value="P:isoprenoid biosynthetic process"/>
    <property type="evidence" value="ECO:0007669"/>
    <property type="project" value="UniProtKB-KW"/>
</dbReference>
<evidence type="ECO:0000313" key="7">
    <source>
        <dbReference type="Proteomes" id="UP000663873"/>
    </source>
</evidence>
<dbReference type="Pfam" id="PF00348">
    <property type="entry name" value="polyprenyl_synt"/>
    <property type="match status" value="1"/>
</dbReference>
<accession>A0A821UZW4</accession>
<dbReference type="PANTHER" id="PTHR43281">
    <property type="entry name" value="FARNESYL DIPHOSPHATE SYNTHASE"/>
    <property type="match status" value="1"/>
</dbReference>
<dbReference type="PANTHER" id="PTHR43281:SF1">
    <property type="entry name" value="FARNESYL DIPHOSPHATE SYNTHASE"/>
    <property type="match status" value="1"/>
</dbReference>
<evidence type="ECO:0000256" key="2">
    <source>
        <dbReference type="ARBA" id="ARBA00022679"/>
    </source>
</evidence>
<keyword evidence="4" id="KW-0460">Magnesium</keyword>
<feature type="non-terminal residue" evidence="6">
    <location>
        <position position="81"/>
    </location>
</feature>
<reference evidence="6" key="1">
    <citation type="submission" date="2021-02" db="EMBL/GenBank/DDBJ databases">
        <authorList>
            <person name="Nowell W R."/>
        </authorList>
    </citation>
    <scope>NUCLEOTIDE SEQUENCE</scope>
</reference>
<dbReference type="GO" id="GO:0004659">
    <property type="term" value="F:prenyltransferase activity"/>
    <property type="evidence" value="ECO:0007669"/>
    <property type="project" value="InterPro"/>
</dbReference>
<dbReference type="InterPro" id="IPR000092">
    <property type="entry name" value="Polyprenyl_synt"/>
</dbReference>